<name>A0A382S1T4_9ZZZZ</name>
<keyword evidence="1" id="KW-0812">Transmembrane</keyword>
<accession>A0A382S1T4</accession>
<protein>
    <recommendedName>
        <fullName evidence="3">DUF3187 family protein</fullName>
    </recommendedName>
</protein>
<evidence type="ECO:0008006" key="3">
    <source>
        <dbReference type="Google" id="ProtNLM"/>
    </source>
</evidence>
<sequence>MDSIYPGFYVLEKKSGIPYEIIDRSMKFKDFFILFLFLAGMGSWAESALAKSRNSGLGPLELRNQYPVTQQFLSLHPENTATQKKGKSRFSYHIAVANTFVNTQGSSQQITRTEVERGLIENDFYVDVNWTSGTEDKVRGFSLYLDVETTRHTFEYRFGLSDSLEFGLDIPFLSFGGGMMDSLIESFHDTIGVSNAEYRGAFRSFSEKNQYAFYVVRDGTFLFNSEKSFNLVAAEPVLGLKWNISEGGTVLPALSLKLAYKLPNSDRM</sequence>
<dbReference type="Pfam" id="PF11383">
    <property type="entry name" value="DUF3187"/>
    <property type="match status" value="1"/>
</dbReference>
<proteinExistence type="predicted"/>
<keyword evidence="1" id="KW-0472">Membrane</keyword>
<feature type="non-terminal residue" evidence="2">
    <location>
        <position position="268"/>
    </location>
</feature>
<dbReference type="EMBL" id="UINC01125810">
    <property type="protein sequence ID" value="SVD03899.1"/>
    <property type="molecule type" value="Genomic_DNA"/>
</dbReference>
<dbReference type="InterPro" id="IPR021523">
    <property type="entry name" value="DUF3187"/>
</dbReference>
<dbReference type="AlphaFoldDB" id="A0A382S1T4"/>
<gene>
    <name evidence="2" type="ORF">METZ01_LOCUS356753</name>
</gene>
<evidence type="ECO:0000313" key="2">
    <source>
        <dbReference type="EMBL" id="SVD03899.1"/>
    </source>
</evidence>
<organism evidence="2">
    <name type="scientific">marine metagenome</name>
    <dbReference type="NCBI Taxonomy" id="408172"/>
    <lineage>
        <taxon>unclassified sequences</taxon>
        <taxon>metagenomes</taxon>
        <taxon>ecological metagenomes</taxon>
    </lineage>
</organism>
<evidence type="ECO:0000256" key="1">
    <source>
        <dbReference type="SAM" id="Phobius"/>
    </source>
</evidence>
<keyword evidence="1" id="KW-1133">Transmembrane helix</keyword>
<reference evidence="2" key="1">
    <citation type="submission" date="2018-05" db="EMBL/GenBank/DDBJ databases">
        <authorList>
            <person name="Lanie J.A."/>
            <person name="Ng W.-L."/>
            <person name="Kazmierczak K.M."/>
            <person name="Andrzejewski T.M."/>
            <person name="Davidsen T.M."/>
            <person name="Wayne K.J."/>
            <person name="Tettelin H."/>
            <person name="Glass J.I."/>
            <person name="Rusch D."/>
            <person name="Podicherti R."/>
            <person name="Tsui H.-C.T."/>
            <person name="Winkler M.E."/>
        </authorList>
    </citation>
    <scope>NUCLEOTIDE SEQUENCE</scope>
</reference>
<feature type="transmembrane region" description="Helical" evidence="1">
    <location>
        <begin position="31"/>
        <end position="50"/>
    </location>
</feature>